<dbReference type="EMBL" id="JAGFBS010000010">
    <property type="protein sequence ID" value="KAG6376896.1"/>
    <property type="molecule type" value="Genomic_DNA"/>
</dbReference>
<organism evidence="1 2">
    <name type="scientific">Boletus reticuloceps</name>
    <dbReference type="NCBI Taxonomy" id="495285"/>
    <lineage>
        <taxon>Eukaryota</taxon>
        <taxon>Fungi</taxon>
        <taxon>Dikarya</taxon>
        <taxon>Basidiomycota</taxon>
        <taxon>Agaricomycotina</taxon>
        <taxon>Agaricomycetes</taxon>
        <taxon>Agaricomycetidae</taxon>
        <taxon>Boletales</taxon>
        <taxon>Boletineae</taxon>
        <taxon>Boletaceae</taxon>
        <taxon>Boletoideae</taxon>
        <taxon>Boletus</taxon>
    </lineage>
</organism>
<gene>
    <name evidence="1" type="ORF">JVT61DRAFT_924</name>
</gene>
<dbReference type="OrthoDB" id="1898221at2759"/>
<sequence>MYYKSHYPPLPQIPPQNVHNILFHRPDQADWPDYPLHVDPLTGASRSFRQFLETVRDGATAMGTDLNLGGLGIRAENGEIVGVLSENSMVFLSPTPMTQTNGSRRIALPCFTRYSP</sequence>
<dbReference type="Proteomes" id="UP000683000">
    <property type="component" value="Unassembled WGS sequence"/>
</dbReference>
<keyword evidence="2" id="KW-1185">Reference proteome</keyword>
<protein>
    <submittedName>
        <fullName evidence="1">Uncharacterized protein</fullName>
    </submittedName>
</protein>
<evidence type="ECO:0000313" key="2">
    <source>
        <dbReference type="Proteomes" id="UP000683000"/>
    </source>
</evidence>
<accession>A0A8I3ABU9</accession>
<name>A0A8I3ABU9_9AGAM</name>
<reference evidence="1" key="1">
    <citation type="submission" date="2021-03" db="EMBL/GenBank/DDBJ databases">
        <title>Evolutionary innovations through gain and loss of genes in the ectomycorrhizal Boletales.</title>
        <authorList>
            <person name="Wu G."/>
            <person name="Miyauchi S."/>
            <person name="Morin E."/>
            <person name="Yang Z.-L."/>
            <person name="Xu J."/>
            <person name="Martin F.M."/>
        </authorList>
    </citation>
    <scope>NUCLEOTIDE SEQUENCE</scope>
    <source>
        <strain evidence="1">BR01</strain>
    </source>
</reference>
<proteinExistence type="predicted"/>
<comment type="caution">
    <text evidence="1">The sequence shown here is derived from an EMBL/GenBank/DDBJ whole genome shotgun (WGS) entry which is preliminary data.</text>
</comment>
<dbReference type="AlphaFoldDB" id="A0A8I3ABU9"/>
<evidence type="ECO:0000313" key="1">
    <source>
        <dbReference type="EMBL" id="KAG6376896.1"/>
    </source>
</evidence>